<gene>
    <name evidence="6" type="primary">RCC1</name>
    <name evidence="6" type="ORF">Anas_11084</name>
</gene>
<dbReference type="InterPro" id="IPR058923">
    <property type="entry name" value="RCC1-like_dom"/>
</dbReference>
<keyword evidence="2" id="KW-0677">Repeat</keyword>
<feature type="repeat" description="RCC1" evidence="3">
    <location>
        <begin position="155"/>
        <end position="207"/>
    </location>
</feature>
<dbReference type="EMBL" id="SEYY01021679">
    <property type="protein sequence ID" value="KAB7496162.1"/>
    <property type="molecule type" value="Genomic_DNA"/>
</dbReference>
<feature type="repeat" description="RCC1" evidence="3">
    <location>
        <begin position="61"/>
        <end position="111"/>
    </location>
</feature>
<feature type="repeat" description="RCC1" evidence="3">
    <location>
        <begin position="208"/>
        <end position="275"/>
    </location>
</feature>
<dbReference type="PANTHER" id="PTHR45982:SF1">
    <property type="entry name" value="REGULATOR OF CHROMOSOME CONDENSATION"/>
    <property type="match status" value="1"/>
</dbReference>
<feature type="compositionally biased region" description="Basic residues" evidence="4">
    <location>
        <begin position="1"/>
        <end position="12"/>
    </location>
</feature>
<evidence type="ECO:0000313" key="6">
    <source>
        <dbReference type="EMBL" id="KAB7496162.1"/>
    </source>
</evidence>
<evidence type="ECO:0000256" key="4">
    <source>
        <dbReference type="SAM" id="MobiDB-lite"/>
    </source>
</evidence>
<feature type="repeat" description="RCC1" evidence="3">
    <location>
        <begin position="277"/>
        <end position="328"/>
    </location>
</feature>
<accession>A0A5N5SQH7</accession>
<dbReference type="Gene3D" id="2.130.10.30">
    <property type="entry name" value="Regulator of chromosome condensation 1/beta-lactamase-inhibitor protein II"/>
    <property type="match status" value="1"/>
</dbReference>
<feature type="repeat" description="RCC1" evidence="3">
    <location>
        <begin position="381"/>
        <end position="434"/>
    </location>
</feature>
<protein>
    <submittedName>
        <fullName evidence="6">Regulator of chromosome condensation</fullName>
    </submittedName>
</protein>
<feature type="domain" description="RCC1-like" evidence="5">
    <location>
        <begin position="63"/>
        <end position="430"/>
    </location>
</feature>
<dbReference type="Pfam" id="PF25390">
    <property type="entry name" value="WD40_RLD"/>
    <property type="match status" value="1"/>
</dbReference>
<keyword evidence="7" id="KW-1185">Reference proteome</keyword>
<dbReference type="AlphaFoldDB" id="A0A5N5SQH7"/>
<evidence type="ECO:0000256" key="2">
    <source>
        <dbReference type="ARBA" id="ARBA00022737"/>
    </source>
</evidence>
<feature type="repeat" description="RCC1" evidence="3">
    <location>
        <begin position="329"/>
        <end position="380"/>
    </location>
</feature>
<proteinExistence type="predicted"/>
<evidence type="ECO:0000256" key="1">
    <source>
        <dbReference type="ARBA" id="ARBA00022658"/>
    </source>
</evidence>
<dbReference type="Proteomes" id="UP000326759">
    <property type="component" value="Unassembled WGS sequence"/>
</dbReference>
<dbReference type="PRINTS" id="PR00633">
    <property type="entry name" value="RCCNDNSATION"/>
</dbReference>
<sequence>MAHAKNTKSHKTSKSEAKVNGISNKNMKSSVRGRKRTQNEVADPPSKKLKVELKRPNIEDGVVLTVGTGDVGQLGLGPEVEEKTRPGTVPNMKNVVAVAAGGLHSLCLTKDGRSGLGRITSTEEENFEIGEVKLDGEAVQICAGDCHSAALMSDGRVFAWGSFRDNSGPLGFIEQGTLQKLPRQIMEGIAVTKISSGNNHLVLLTHSGYVYTCGCGESGQLGRIAEVFANRNIRNRNGTENLLEPHPLKVYKSRKHLFFDDIWAGGYSTFVKVESTGDIYGFGLNNYCQLGDEDINMKFQPVLLKSFQGKRWKQISPGQHHSIALDEDGVVYSMGRNEYGRLGLGQGSKDATKPTPIPLPDVKPVFVAAGECVSFIVTKDGEVYGFGMGTNNQLAQGDDEDRWEPSIIKGKQLEDKKVVSVEAGGQHTIFLAVPK</sequence>
<evidence type="ECO:0000256" key="3">
    <source>
        <dbReference type="PROSITE-ProRule" id="PRU00235"/>
    </source>
</evidence>
<dbReference type="SUPFAM" id="SSF50985">
    <property type="entry name" value="RCC1/BLIP-II"/>
    <property type="match status" value="1"/>
</dbReference>
<evidence type="ECO:0000259" key="5">
    <source>
        <dbReference type="Pfam" id="PF25390"/>
    </source>
</evidence>
<dbReference type="OrthoDB" id="61110at2759"/>
<comment type="caution">
    <text evidence="6">The sequence shown here is derived from an EMBL/GenBank/DDBJ whole genome shotgun (WGS) entry which is preliminary data.</text>
</comment>
<feature type="region of interest" description="Disordered" evidence="4">
    <location>
        <begin position="1"/>
        <end position="50"/>
    </location>
</feature>
<reference evidence="6 7" key="1">
    <citation type="journal article" date="2019" name="PLoS Biol.">
        <title>Sex chromosomes control vertical transmission of feminizing Wolbachia symbionts in an isopod.</title>
        <authorList>
            <person name="Becking T."/>
            <person name="Chebbi M.A."/>
            <person name="Giraud I."/>
            <person name="Moumen B."/>
            <person name="Laverre T."/>
            <person name="Caubet Y."/>
            <person name="Peccoud J."/>
            <person name="Gilbert C."/>
            <person name="Cordaux R."/>
        </authorList>
    </citation>
    <scope>NUCLEOTIDE SEQUENCE [LARGE SCALE GENOMIC DNA]</scope>
    <source>
        <strain evidence="6">ANa2</strain>
        <tissue evidence="6">Whole body excluding digestive tract and cuticle</tissue>
    </source>
</reference>
<dbReference type="GO" id="GO:0005085">
    <property type="term" value="F:guanyl-nucleotide exchange factor activity"/>
    <property type="evidence" value="ECO:0007669"/>
    <property type="project" value="TreeGrafter"/>
</dbReference>
<evidence type="ECO:0000313" key="7">
    <source>
        <dbReference type="Proteomes" id="UP000326759"/>
    </source>
</evidence>
<keyword evidence="1" id="KW-0344">Guanine-nucleotide releasing factor</keyword>
<dbReference type="InterPro" id="IPR051553">
    <property type="entry name" value="Ran_GTPase-activating"/>
</dbReference>
<dbReference type="PANTHER" id="PTHR45982">
    <property type="entry name" value="REGULATOR OF CHROMOSOME CONDENSATION"/>
    <property type="match status" value="1"/>
</dbReference>
<dbReference type="GO" id="GO:0005737">
    <property type="term" value="C:cytoplasm"/>
    <property type="evidence" value="ECO:0007669"/>
    <property type="project" value="TreeGrafter"/>
</dbReference>
<dbReference type="InterPro" id="IPR009091">
    <property type="entry name" value="RCC1/BLIP-II"/>
</dbReference>
<name>A0A5N5SQH7_9CRUS</name>
<dbReference type="PROSITE" id="PS50012">
    <property type="entry name" value="RCC1_3"/>
    <property type="match status" value="6"/>
</dbReference>
<organism evidence="6 7">
    <name type="scientific">Armadillidium nasatum</name>
    <dbReference type="NCBI Taxonomy" id="96803"/>
    <lineage>
        <taxon>Eukaryota</taxon>
        <taxon>Metazoa</taxon>
        <taxon>Ecdysozoa</taxon>
        <taxon>Arthropoda</taxon>
        <taxon>Crustacea</taxon>
        <taxon>Multicrustacea</taxon>
        <taxon>Malacostraca</taxon>
        <taxon>Eumalacostraca</taxon>
        <taxon>Peracarida</taxon>
        <taxon>Isopoda</taxon>
        <taxon>Oniscidea</taxon>
        <taxon>Crinocheta</taxon>
        <taxon>Armadillidiidae</taxon>
        <taxon>Armadillidium</taxon>
    </lineage>
</organism>
<dbReference type="InterPro" id="IPR000408">
    <property type="entry name" value="Reg_chr_condens"/>
</dbReference>
<dbReference type="PROSITE" id="PS00626">
    <property type="entry name" value="RCC1_2"/>
    <property type="match status" value="3"/>
</dbReference>